<dbReference type="InterPro" id="IPR036116">
    <property type="entry name" value="FN3_sf"/>
</dbReference>
<dbReference type="FunFam" id="2.60.40.10:FF:000333">
    <property type="entry name" value="Down syndrome cell adhesion molecule"/>
    <property type="match status" value="1"/>
</dbReference>
<evidence type="ECO:0000256" key="3">
    <source>
        <dbReference type="ARBA" id="ARBA00022729"/>
    </source>
</evidence>
<dbReference type="InterPro" id="IPR003599">
    <property type="entry name" value="Ig_sub"/>
</dbReference>
<dbReference type="FunFam" id="2.60.40.10:FF:000104">
    <property type="entry name" value="Down syndrome cell adhesion molecule b"/>
    <property type="match status" value="1"/>
</dbReference>
<evidence type="ECO:0000256" key="7">
    <source>
        <dbReference type="ARBA" id="ARBA00023136"/>
    </source>
</evidence>
<feature type="domain" description="Ig-like" evidence="11">
    <location>
        <begin position="340"/>
        <end position="426"/>
    </location>
</feature>
<dbReference type="Gene3D" id="2.60.40.10">
    <property type="entry name" value="Immunoglobulins"/>
    <property type="match status" value="10"/>
</dbReference>
<dbReference type="InterPro" id="IPR013098">
    <property type="entry name" value="Ig_I-set"/>
</dbReference>
<feature type="domain" description="Ig-like" evidence="11">
    <location>
        <begin position="44"/>
        <end position="139"/>
    </location>
</feature>
<protein>
    <recommendedName>
        <fullName evidence="15">Down syndrome cell adhesion molecule-like protein Dscam2</fullName>
    </recommendedName>
</protein>
<gene>
    <name evidence="13" type="ORF">MNOR_LOCUS3160</name>
</gene>
<evidence type="ECO:0000259" key="12">
    <source>
        <dbReference type="PROSITE" id="PS50853"/>
    </source>
</evidence>
<feature type="domain" description="Ig-like" evidence="11">
    <location>
        <begin position="252"/>
        <end position="338"/>
    </location>
</feature>
<sequence>MEPCYSVHQQQRYIIISISAVVMIIVFISSSGSTAMGESVVKAPQWSVEPPSSVVFTNSTGAIIDCVAQGSPPPQMSWLTHDGMPVHQVTGVLSVLSNGSLVFPPFPAQRFDTRLHDATYTCMATSAKGILRATPTQIRAVVVGTYEVQVYDQLVMSGNTAVLRCSVPSYVREYVQVSSWLRDDNFNIYPSMHGDGKYYMTDTGDLHVISVDPQDANSRYQCRTLHILTEQAMLSTAPARIIVTEAQGSVPPRISERAGRMVVKSGSRVVLPCVAQGSPPPNYMWYRRSVPVAGGVGVWQVGGSLVLGEAAPRDAGEYTCVANNTAGEARYSAHLQVTEPLNVQVNPREAQVDAGDNLELRCHVSGEPVDTVVWYKDGQQLRPGGRVNIRPRDTLHVSGVDPQDAGIYQCAATSQNDYAHDHALVSLGASSPELVYKFIEQTIQPGPAVSLKCISSGTPTPHITWTLDGFPLPQSHRYLKGQYVSRSGDVVSHVNISVVQVTDGGSYTCTASNTAGADSHTARLNVYGSPHVRPMGQMTAIAGEMFIVTCPVSGYPIEKIIWKKDGSTLPTSHRQRVFPNGTLTVNSVSRGADDGQYSCTAQTSKGKHDTQSLTLNVMVAPMVSSFHFEKNLQKGDRTGVTCVVIKGDLPITITWEKDDLPLVSSTDITINSATRFSSTLIIGGLKATHTGVYTCRASNTWAQASQTSELMVNVPPQWVVEPSSNNVALGGTVSLSCLADGFPTPKLNWRKQTVSGDFVDISSREQGLTHLENGTLVVTRAEHRHEGRYICQANNGVGAGLSKVINLSVNEPPWFNVVQHREKAVVGETATLACEARGDKPITLAWSRDHQQLPQHPRYEVEERETDEGQVSELVLRMTHVSDSGRYVCSAINAHGSLSADFHLLVQDVPGPPTGVSVVDEGSRHLTLIWTPPTDSNAPITAYVVNYH</sequence>
<dbReference type="PROSITE" id="PS50853">
    <property type="entry name" value="FN3"/>
    <property type="match status" value="1"/>
</dbReference>
<reference evidence="13 14" key="1">
    <citation type="submission" date="2024-05" db="EMBL/GenBank/DDBJ databases">
        <authorList>
            <person name="Wallberg A."/>
        </authorList>
    </citation>
    <scope>NUCLEOTIDE SEQUENCE [LARGE SCALE GENOMIC DNA]</scope>
</reference>
<keyword evidence="3" id="KW-0732">Signal</keyword>
<dbReference type="SUPFAM" id="SSF48726">
    <property type="entry name" value="Immunoglobulin"/>
    <property type="match status" value="9"/>
</dbReference>
<dbReference type="InterPro" id="IPR013783">
    <property type="entry name" value="Ig-like_fold"/>
</dbReference>
<feature type="domain" description="Ig-like" evidence="11">
    <location>
        <begin position="158"/>
        <end position="235"/>
    </location>
</feature>
<dbReference type="InterPro" id="IPR007110">
    <property type="entry name" value="Ig-like_dom"/>
</dbReference>
<dbReference type="GO" id="GO:0030154">
    <property type="term" value="P:cell differentiation"/>
    <property type="evidence" value="ECO:0007669"/>
    <property type="project" value="UniProtKB-ARBA"/>
</dbReference>
<dbReference type="CDD" id="cd20958">
    <property type="entry name" value="IgI_5_Dscam"/>
    <property type="match status" value="1"/>
</dbReference>
<evidence type="ECO:0000256" key="8">
    <source>
        <dbReference type="ARBA" id="ARBA00023157"/>
    </source>
</evidence>
<keyword evidence="2 10" id="KW-0812">Transmembrane</keyword>
<evidence type="ECO:0000313" key="13">
    <source>
        <dbReference type="EMBL" id="CAL4063194.1"/>
    </source>
</evidence>
<dbReference type="InterPro" id="IPR050958">
    <property type="entry name" value="Cell_Adh-Cytoskel_Orgn"/>
</dbReference>
<keyword evidence="8" id="KW-1015">Disulfide bond</keyword>
<organism evidence="13 14">
    <name type="scientific">Meganyctiphanes norvegica</name>
    <name type="common">Northern krill</name>
    <name type="synonym">Thysanopoda norvegica</name>
    <dbReference type="NCBI Taxonomy" id="48144"/>
    <lineage>
        <taxon>Eukaryota</taxon>
        <taxon>Metazoa</taxon>
        <taxon>Ecdysozoa</taxon>
        <taxon>Arthropoda</taxon>
        <taxon>Crustacea</taxon>
        <taxon>Multicrustacea</taxon>
        <taxon>Malacostraca</taxon>
        <taxon>Eumalacostraca</taxon>
        <taxon>Eucarida</taxon>
        <taxon>Euphausiacea</taxon>
        <taxon>Euphausiidae</taxon>
        <taxon>Meganyctiphanes</taxon>
    </lineage>
</organism>
<evidence type="ECO:0000256" key="6">
    <source>
        <dbReference type="ARBA" id="ARBA00022989"/>
    </source>
</evidence>
<dbReference type="SMART" id="SM00409">
    <property type="entry name" value="IG"/>
    <property type="match status" value="9"/>
</dbReference>
<feature type="domain" description="Ig-like" evidence="11">
    <location>
        <begin position="813"/>
        <end position="899"/>
    </location>
</feature>
<keyword evidence="4" id="KW-0677">Repeat</keyword>
<feature type="domain" description="Fibronectin type-III" evidence="12">
    <location>
        <begin position="912"/>
        <end position="948"/>
    </location>
</feature>
<keyword evidence="9" id="KW-0393">Immunoglobulin domain</keyword>
<dbReference type="SMART" id="SM00408">
    <property type="entry name" value="IGc2"/>
    <property type="match status" value="8"/>
</dbReference>
<evidence type="ECO:0000256" key="2">
    <source>
        <dbReference type="ARBA" id="ARBA00022692"/>
    </source>
</evidence>
<keyword evidence="7 10" id="KW-0472">Membrane</keyword>
<dbReference type="GO" id="GO:0009653">
    <property type="term" value="P:anatomical structure morphogenesis"/>
    <property type="evidence" value="ECO:0007669"/>
    <property type="project" value="UniProtKB-ARBA"/>
</dbReference>
<dbReference type="Proteomes" id="UP001497623">
    <property type="component" value="Unassembled WGS sequence"/>
</dbReference>
<feature type="domain" description="Ig-like" evidence="11">
    <location>
        <begin position="621"/>
        <end position="713"/>
    </location>
</feature>
<keyword evidence="6 10" id="KW-1133">Transmembrane helix</keyword>
<dbReference type="FunFam" id="2.60.40.10:FF:000032">
    <property type="entry name" value="palladin isoform X1"/>
    <property type="match status" value="1"/>
</dbReference>
<proteinExistence type="predicted"/>
<evidence type="ECO:0000256" key="9">
    <source>
        <dbReference type="ARBA" id="ARBA00023319"/>
    </source>
</evidence>
<comment type="caution">
    <text evidence="13">The sequence shown here is derived from an EMBL/GenBank/DDBJ whole genome shotgun (WGS) entry which is preliminary data.</text>
</comment>
<name>A0AAV2PT09_MEGNR</name>
<dbReference type="PANTHER" id="PTHR45080">
    <property type="entry name" value="CONTACTIN 5"/>
    <property type="match status" value="1"/>
</dbReference>
<dbReference type="FunFam" id="2.60.40.10:FF:000017">
    <property type="entry name" value="Down syndrome cell adhesion molecule b"/>
    <property type="match status" value="1"/>
</dbReference>
<evidence type="ECO:0000313" key="14">
    <source>
        <dbReference type="Proteomes" id="UP001497623"/>
    </source>
</evidence>
<keyword evidence="14" id="KW-1185">Reference proteome</keyword>
<dbReference type="GO" id="GO:0007156">
    <property type="term" value="P:homophilic cell adhesion via plasma membrane adhesion molecules"/>
    <property type="evidence" value="ECO:0007669"/>
    <property type="project" value="TreeGrafter"/>
</dbReference>
<evidence type="ECO:0000256" key="5">
    <source>
        <dbReference type="ARBA" id="ARBA00022889"/>
    </source>
</evidence>
<keyword evidence="5" id="KW-0130">Cell adhesion</keyword>
<evidence type="ECO:0000256" key="1">
    <source>
        <dbReference type="ARBA" id="ARBA00004479"/>
    </source>
</evidence>
<dbReference type="CDD" id="cd00063">
    <property type="entry name" value="FN3"/>
    <property type="match status" value="1"/>
</dbReference>
<dbReference type="GO" id="GO:0005886">
    <property type="term" value="C:plasma membrane"/>
    <property type="evidence" value="ECO:0007669"/>
    <property type="project" value="TreeGrafter"/>
</dbReference>
<dbReference type="InterPro" id="IPR003598">
    <property type="entry name" value="Ig_sub2"/>
</dbReference>
<dbReference type="Pfam" id="PF13927">
    <property type="entry name" value="Ig_3"/>
    <property type="match status" value="3"/>
</dbReference>
<evidence type="ECO:0000256" key="10">
    <source>
        <dbReference type="SAM" id="Phobius"/>
    </source>
</evidence>
<dbReference type="SUPFAM" id="SSF49265">
    <property type="entry name" value="Fibronectin type III"/>
    <property type="match status" value="1"/>
</dbReference>
<feature type="non-terminal residue" evidence="13">
    <location>
        <position position="948"/>
    </location>
</feature>
<feature type="domain" description="Ig-like" evidence="11">
    <location>
        <begin position="716"/>
        <end position="808"/>
    </location>
</feature>
<accession>A0AAV2PT09</accession>
<feature type="domain" description="Ig-like" evidence="11">
    <location>
        <begin position="530"/>
        <end position="614"/>
    </location>
</feature>
<evidence type="ECO:0008006" key="15">
    <source>
        <dbReference type="Google" id="ProtNLM"/>
    </source>
</evidence>
<dbReference type="PANTHER" id="PTHR45080:SF8">
    <property type="entry name" value="IG-LIKE DOMAIN-CONTAINING PROTEIN"/>
    <property type="match status" value="1"/>
</dbReference>
<dbReference type="EMBL" id="CAXKWB010001047">
    <property type="protein sequence ID" value="CAL4063194.1"/>
    <property type="molecule type" value="Genomic_DNA"/>
</dbReference>
<dbReference type="AlphaFoldDB" id="A0AAV2PT09"/>
<feature type="domain" description="Ig-like" evidence="11">
    <location>
        <begin position="432"/>
        <end position="525"/>
    </location>
</feature>
<evidence type="ECO:0000256" key="4">
    <source>
        <dbReference type="ARBA" id="ARBA00022737"/>
    </source>
</evidence>
<feature type="transmembrane region" description="Helical" evidence="10">
    <location>
        <begin position="12"/>
        <end position="30"/>
    </location>
</feature>
<dbReference type="InterPro" id="IPR036179">
    <property type="entry name" value="Ig-like_dom_sf"/>
</dbReference>
<evidence type="ECO:0000259" key="11">
    <source>
        <dbReference type="PROSITE" id="PS50835"/>
    </source>
</evidence>
<dbReference type="Pfam" id="PF07679">
    <property type="entry name" value="I-set"/>
    <property type="match status" value="4"/>
</dbReference>
<dbReference type="PROSITE" id="PS50835">
    <property type="entry name" value="IG_LIKE"/>
    <property type="match status" value="9"/>
</dbReference>
<dbReference type="CDD" id="cd20956">
    <property type="entry name" value="IgI_4_Dscam"/>
    <property type="match status" value="1"/>
</dbReference>
<dbReference type="InterPro" id="IPR003961">
    <property type="entry name" value="FN3_dom"/>
</dbReference>
<comment type="subcellular location">
    <subcellularLocation>
        <location evidence="1">Membrane</location>
        <topology evidence="1">Single-pass type I membrane protein</topology>
    </subcellularLocation>
</comment>